<reference evidence="3 4" key="1">
    <citation type="submission" date="2016-06" db="EMBL/GenBank/DDBJ databases">
        <authorList>
            <person name="Kjaerup R.B."/>
            <person name="Dalgaard T.S."/>
            <person name="Juul-Madsen H.R."/>
        </authorList>
    </citation>
    <scope>NUCLEOTIDE SEQUENCE [LARGE SCALE GENOMIC DNA]</scope>
    <source>
        <strain evidence="3 4">1S159</strain>
    </source>
</reference>
<comment type="caution">
    <text evidence="3">The sequence shown here is derived from an EMBL/GenBank/DDBJ whole genome shotgun (WGS) entry which is preliminary data.</text>
</comment>
<evidence type="ECO:0000313" key="4">
    <source>
        <dbReference type="Proteomes" id="UP000093523"/>
    </source>
</evidence>
<dbReference type="InterPro" id="IPR007049">
    <property type="entry name" value="Carb-sel_porin_OprB"/>
</dbReference>
<sequence length="137" mass="15127">MRKSDGRDLLTRIEGGQGVNFSASYFATPIIMPFLRGGISEGDVALYDKSLTAGVGYFGLLNDKNTLGFALNWSEVSEDLSGEFGVKQTDQITSEIYYNIAVNEFIQITPDLQYIKDPAFSNESSTWVIGLRARVII</sequence>
<organism evidence="3 4">
    <name type="scientific">Aliivibrio logei</name>
    <name type="common">Vibrio logei</name>
    <dbReference type="NCBI Taxonomy" id="688"/>
    <lineage>
        <taxon>Bacteria</taxon>
        <taxon>Pseudomonadati</taxon>
        <taxon>Pseudomonadota</taxon>
        <taxon>Gammaproteobacteria</taxon>
        <taxon>Vibrionales</taxon>
        <taxon>Vibrionaceae</taxon>
        <taxon>Aliivibrio</taxon>
    </lineage>
</organism>
<dbReference type="OrthoDB" id="236886at2"/>
<gene>
    <name evidence="3" type="ORF">A6E04_14940</name>
</gene>
<name>A0A1B9NXL9_ALILO</name>
<evidence type="ECO:0000256" key="2">
    <source>
        <dbReference type="RuleBase" id="RU363072"/>
    </source>
</evidence>
<dbReference type="GO" id="GO:0008643">
    <property type="term" value="P:carbohydrate transport"/>
    <property type="evidence" value="ECO:0007669"/>
    <property type="project" value="InterPro"/>
</dbReference>
<dbReference type="STRING" id="688.A6E04_14940"/>
<evidence type="ECO:0000313" key="3">
    <source>
        <dbReference type="EMBL" id="OCH20484.1"/>
    </source>
</evidence>
<dbReference type="AlphaFoldDB" id="A0A1B9NXL9"/>
<proteinExistence type="inferred from homology"/>
<dbReference type="EMBL" id="MAJU01000012">
    <property type="protein sequence ID" value="OCH20484.1"/>
    <property type="molecule type" value="Genomic_DNA"/>
</dbReference>
<accession>A0A1B9NXL9</accession>
<dbReference type="GO" id="GO:0016020">
    <property type="term" value="C:membrane"/>
    <property type="evidence" value="ECO:0007669"/>
    <property type="project" value="InterPro"/>
</dbReference>
<dbReference type="Pfam" id="PF04966">
    <property type="entry name" value="OprB"/>
    <property type="match status" value="1"/>
</dbReference>
<dbReference type="Gene3D" id="2.40.160.180">
    <property type="entry name" value="Carbohydrate-selective porin OprB"/>
    <property type="match status" value="1"/>
</dbReference>
<comment type="similarity">
    <text evidence="1 2">Belongs to the OprB family.</text>
</comment>
<protein>
    <submittedName>
        <fullName evidence="3">Uncharacterized protein</fullName>
    </submittedName>
</protein>
<evidence type="ECO:0000256" key="1">
    <source>
        <dbReference type="ARBA" id="ARBA00008769"/>
    </source>
</evidence>
<dbReference type="InterPro" id="IPR038673">
    <property type="entry name" value="OprB_sf"/>
</dbReference>
<dbReference type="Proteomes" id="UP000093523">
    <property type="component" value="Unassembled WGS sequence"/>
</dbReference>
<dbReference type="GO" id="GO:0015288">
    <property type="term" value="F:porin activity"/>
    <property type="evidence" value="ECO:0007669"/>
    <property type="project" value="InterPro"/>
</dbReference>